<evidence type="ECO:0000256" key="2">
    <source>
        <dbReference type="SAM" id="MobiDB-lite"/>
    </source>
</evidence>
<feature type="coiled-coil region" evidence="1">
    <location>
        <begin position="15"/>
        <end position="42"/>
    </location>
</feature>
<feature type="coiled-coil region" evidence="1">
    <location>
        <begin position="545"/>
        <end position="579"/>
    </location>
</feature>
<organism evidence="3 4">
    <name type="scientific">Volvox reticuliferus</name>
    <dbReference type="NCBI Taxonomy" id="1737510"/>
    <lineage>
        <taxon>Eukaryota</taxon>
        <taxon>Viridiplantae</taxon>
        <taxon>Chlorophyta</taxon>
        <taxon>core chlorophytes</taxon>
        <taxon>Chlorophyceae</taxon>
        <taxon>CS clade</taxon>
        <taxon>Chlamydomonadales</taxon>
        <taxon>Volvocaceae</taxon>
        <taxon>Volvox</taxon>
    </lineage>
</organism>
<dbReference type="OrthoDB" id="540305at2759"/>
<feature type="compositionally biased region" description="Pro residues" evidence="2">
    <location>
        <begin position="299"/>
        <end position="310"/>
    </location>
</feature>
<feature type="coiled-coil region" evidence="1">
    <location>
        <begin position="608"/>
        <end position="867"/>
    </location>
</feature>
<keyword evidence="1" id="KW-0175">Coiled coil</keyword>
<gene>
    <name evidence="3" type="ORF">Vretimale_5409</name>
</gene>
<feature type="coiled-coil region" evidence="1">
    <location>
        <begin position="344"/>
        <end position="399"/>
    </location>
</feature>
<dbReference type="EMBL" id="BNCQ01000007">
    <property type="protein sequence ID" value="GIM00263.1"/>
    <property type="molecule type" value="Genomic_DNA"/>
</dbReference>
<name>A0A8J4C843_9CHLO</name>
<feature type="region of interest" description="Disordered" evidence="2">
    <location>
        <begin position="286"/>
        <end position="321"/>
    </location>
</feature>
<reference evidence="3" key="1">
    <citation type="journal article" date="2021" name="Proc. Natl. Acad. Sci. U.S.A.">
        <title>Three genomes in the algal genus Volvox reveal the fate of a haploid sex-determining region after a transition to homothallism.</title>
        <authorList>
            <person name="Yamamoto K."/>
            <person name="Hamaji T."/>
            <person name="Kawai-Toyooka H."/>
            <person name="Matsuzaki R."/>
            <person name="Takahashi F."/>
            <person name="Nishimura Y."/>
            <person name="Kawachi M."/>
            <person name="Noguchi H."/>
            <person name="Minakuchi Y."/>
            <person name="Umen J.G."/>
            <person name="Toyoda A."/>
            <person name="Nozaki H."/>
        </authorList>
    </citation>
    <scope>NUCLEOTIDE SEQUENCE</scope>
    <source>
        <strain evidence="3">NIES-3785</strain>
    </source>
</reference>
<dbReference type="AlphaFoldDB" id="A0A8J4C843"/>
<feature type="coiled-coil region" evidence="1">
    <location>
        <begin position="173"/>
        <end position="207"/>
    </location>
</feature>
<evidence type="ECO:0000256" key="1">
    <source>
        <dbReference type="SAM" id="Coils"/>
    </source>
</evidence>
<dbReference type="SUPFAM" id="SSF57997">
    <property type="entry name" value="Tropomyosin"/>
    <property type="match status" value="1"/>
</dbReference>
<proteinExistence type="predicted"/>
<feature type="coiled-coil region" evidence="1">
    <location>
        <begin position="458"/>
        <end position="492"/>
    </location>
</feature>
<sequence length="958" mass="106303">MAASDGEFLLLRSALNEKDLELIELREKYMQLIARTDEARDNWEVAMAAKDRAILQLEEVLVLKQQAIDRMLEASTHAAETDLLLQERTAQVNALEKVLGDARGKISSLKTTVTEQKRQLEVANEQLQHRAMDDMRVDQLRKQLTAAFQEELRIAQQRGEMHEQLARGLSADVQRLKELLAQRDKDIQALNDQGTRSKLQIQRLQQELMRPSGGASIDATRGLSTMQTALGEPWREDSRLTMLSDELGGHGRRRPTASTGVAQEDSDMERMYAELDELRRQRQAHVFRRHESAATVPSAPVPVPASPPKINPASPHHTQPALQPMLHPQQLQHEQQQALLEQHAQLHEAAISALKVQVETLNQQLTTVAAKLQVRDAQAKKYKEAVKVLKAQLHTSENALSDRQAKFMELHLELSALNRMLKDAPTPAPALSPQDAAATVAAAAATAAVAEASAEEAAARAAAEIASMSADIASLKQQLVDKDTSIAALRREVADREALRLEAVERAMDAVRRAGAAEEAVAHAAEQLREGLDKVVALETNQQAAVAAAAEAARLNAQLREAQEKIATLEAQQQAAAAATAAAATAAVAAAQQAAARVAEAETVPRRLGDAEAQARDAEARLSDALRQADQAKARQLEAQKRVDESARQLAILEARLDEAERKLADYRRVIERAEQRAERAERCAREAEIQLAEADRRASQAESYANTMERRLRDTEAKVLEVDRHAKEVEARGMELEARLKATETRALEFEKRGLDCESRLAVSERRVRDAESQITELTHRWRETERQKQEADIQARAAEASAKQAKSEKESEVLSITRALEARRSQEQRQLQDLQSMLERMSRMRDSAEARVLELETALRASERLVASLQAGASTDSVRSVYEERVRGLEEAVSNRDRTLTQLRDSLLQADVEYKRSLQALVVEVQAKTAALLEAERRFTELEAVMQRMVARSGTA</sequence>
<comment type="caution">
    <text evidence="3">The sequence shown here is derived from an EMBL/GenBank/DDBJ whole genome shotgun (WGS) entry which is preliminary data.</text>
</comment>
<dbReference type="Proteomes" id="UP000722791">
    <property type="component" value="Unassembled WGS sequence"/>
</dbReference>
<evidence type="ECO:0000313" key="4">
    <source>
        <dbReference type="Proteomes" id="UP000722791"/>
    </source>
</evidence>
<feature type="region of interest" description="Disordered" evidence="2">
    <location>
        <begin position="245"/>
        <end position="268"/>
    </location>
</feature>
<evidence type="ECO:0000313" key="3">
    <source>
        <dbReference type="EMBL" id="GIM00263.1"/>
    </source>
</evidence>
<accession>A0A8J4C843</accession>
<protein>
    <submittedName>
        <fullName evidence="3">Uncharacterized protein</fullName>
    </submittedName>
</protein>